<dbReference type="Proteomes" id="UP000198660">
    <property type="component" value="Unassembled WGS sequence"/>
</dbReference>
<keyword evidence="2" id="KW-1185">Reference proteome</keyword>
<organism evidence="1 2">
    <name type="scientific">Marininema halotolerans</name>
    <dbReference type="NCBI Taxonomy" id="1155944"/>
    <lineage>
        <taxon>Bacteria</taxon>
        <taxon>Bacillati</taxon>
        <taxon>Bacillota</taxon>
        <taxon>Bacilli</taxon>
        <taxon>Bacillales</taxon>
        <taxon>Thermoactinomycetaceae</taxon>
        <taxon>Marininema</taxon>
    </lineage>
</organism>
<sequence>MITDKERLDATKGRFFRSNPDYGMNVYAIRSNEDINQFIFVVCKQEYESITVRCSETIHENVKSLLENLNRSIKQKEGIPYQDHDLIDRLGTSRDTIKILMEETNLDLESLFELPEWYERMQQVLARSKELKKRG</sequence>
<proteinExistence type="predicted"/>
<accession>A0A1I6TIE6</accession>
<dbReference type="RefSeq" id="WP_091838076.1">
    <property type="nucleotide sequence ID" value="NZ_FPAA01000010.1"/>
</dbReference>
<protein>
    <submittedName>
        <fullName evidence="1">Uncharacterized protein</fullName>
    </submittedName>
</protein>
<dbReference type="EMBL" id="FPAA01000010">
    <property type="protein sequence ID" value="SFS88945.1"/>
    <property type="molecule type" value="Genomic_DNA"/>
</dbReference>
<name>A0A1I6TIE6_9BACL</name>
<dbReference type="AlphaFoldDB" id="A0A1I6TIE6"/>
<reference evidence="2" key="1">
    <citation type="submission" date="2016-10" db="EMBL/GenBank/DDBJ databases">
        <authorList>
            <person name="Varghese N."/>
            <person name="Submissions S."/>
        </authorList>
    </citation>
    <scope>NUCLEOTIDE SEQUENCE [LARGE SCALE GENOMIC DNA]</scope>
    <source>
        <strain evidence="2">DSM 45789</strain>
    </source>
</reference>
<evidence type="ECO:0000313" key="2">
    <source>
        <dbReference type="Proteomes" id="UP000198660"/>
    </source>
</evidence>
<evidence type="ECO:0000313" key="1">
    <source>
        <dbReference type="EMBL" id="SFS88945.1"/>
    </source>
</evidence>
<gene>
    <name evidence="1" type="ORF">SAMN05444972_11037</name>
</gene>